<reference evidence="11" key="1">
    <citation type="submission" date="2025-08" db="UniProtKB">
        <authorList>
            <consortium name="RefSeq"/>
        </authorList>
    </citation>
    <scope>IDENTIFICATION</scope>
    <source>
        <tissue evidence="11">Whole organism</tissue>
    </source>
</reference>
<evidence type="ECO:0000256" key="8">
    <source>
        <dbReference type="SAM" id="MobiDB-lite"/>
    </source>
</evidence>
<dbReference type="CDD" id="cd22285">
    <property type="entry name" value="HD_XLF_N"/>
    <property type="match status" value="1"/>
</dbReference>
<keyword evidence="5" id="KW-0539">Nucleus</keyword>
<comment type="similarity">
    <text evidence="6">Belongs to the XRCC4-XLF family. XLF subfamily.</text>
</comment>
<dbReference type="PANTHER" id="PTHR32235:SF1">
    <property type="entry name" value="NON-HOMOLOGOUS END-JOINING FACTOR 1"/>
    <property type="match status" value="1"/>
</dbReference>
<accession>A0A6J1SV76</accession>
<dbReference type="Pfam" id="PF09302">
    <property type="entry name" value="XLF"/>
    <property type="match status" value="1"/>
</dbReference>
<organism evidence="10 11">
    <name type="scientific">Frankliniella occidentalis</name>
    <name type="common">Western flower thrips</name>
    <name type="synonym">Euthrips occidentalis</name>
    <dbReference type="NCBI Taxonomy" id="133901"/>
    <lineage>
        <taxon>Eukaryota</taxon>
        <taxon>Metazoa</taxon>
        <taxon>Ecdysozoa</taxon>
        <taxon>Arthropoda</taxon>
        <taxon>Hexapoda</taxon>
        <taxon>Insecta</taxon>
        <taxon>Pterygota</taxon>
        <taxon>Neoptera</taxon>
        <taxon>Paraneoptera</taxon>
        <taxon>Thysanoptera</taxon>
        <taxon>Terebrantia</taxon>
        <taxon>Thripoidea</taxon>
        <taxon>Thripidae</taxon>
        <taxon>Frankliniella</taxon>
    </lineage>
</organism>
<proteinExistence type="inferred from homology"/>
<dbReference type="PANTHER" id="PTHR32235">
    <property type="entry name" value="NON-HOMOLOGOUS END-JOINING FACTOR 1"/>
    <property type="match status" value="1"/>
</dbReference>
<dbReference type="GO" id="GO:0032807">
    <property type="term" value="C:DNA ligase IV complex"/>
    <property type="evidence" value="ECO:0007669"/>
    <property type="project" value="TreeGrafter"/>
</dbReference>
<dbReference type="Gene3D" id="2.170.210.10">
    <property type="entry name" value="DNA double-strand break repair and VJ recombination XRCC4, N-terminal"/>
    <property type="match status" value="1"/>
</dbReference>
<dbReference type="AlphaFoldDB" id="A0A6J1SV76"/>
<keyword evidence="4" id="KW-0234">DNA repair</keyword>
<dbReference type="Proteomes" id="UP000504606">
    <property type="component" value="Unplaced"/>
</dbReference>
<dbReference type="InterPro" id="IPR015381">
    <property type="entry name" value="XLF-like_N"/>
</dbReference>
<name>A0A6J1SV76_FRAOC</name>
<dbReference type="RefSeq" id="XP_026284777.1">
    <property type="nucleotide sequence ID" value="XM_026428992.2"/>
</dbReference>
<evidence type="ECO:0000256" key="2">
    <source>
        <dbReference type="ARBA" id="ARBA00022763"/>
    </source>
</evidence>
<evidence type="ECO:0000313" key="11">
    <source>
        <dbReference type="RefSeq" id="XP_026284777.1"/>
    </source>
</evidence>
<dbReference type="InterPro" id="IPR052287">
    <property type="entry name" value="NHEJ_factor"/>
</dbReference>
<evidence type="ECO:0000256" key="6">
    <source>
        <dbReference type="ARBA" id="ARBA00025747"/>
    </source>
</evidence>
<dbReference type="GeneID" id="113210826"/>
<comment type="subcellular location">
    <subcellularLocation>
        <location evidence="1">Nucleus</location>
    </subcellularLocation>
</comment>
<sequence>MPQDYQSNMHSLSGWHQIQHEGKTYVIRTICYVGVVKIVASDFVNVWITERSDDEILKLFREQNPVMECDDSSIIHKMIKDCLSEGNGERSQSSFEMVTLEDKIEFKFKTTMGGLALKLHINLRTDTPQTFYKEVTLPILLIAEELVVRQNLLCQSLEKKDLEISQYKLEGAILARTVVKTQPFSKDVFLSKCYSQNTCKPSQGMVNPVGVLNVLSHSSCPSSNETAESLPDPPSCSSLPNPKSKLKDLKSGDFDSEVNSKSKCDVDSVAVDTPKIQSSASKVNIPKKKKPKLYL</sequence>
<evidence type="ECO:0000256" key="4">
    <source>
        <dbReference type="ARBA" id="ARBA00023204"/>
    </source>
</evidence>
<dbReference type="GO" id="GO:0006303">
    <property type="term" value="P:double-strand break repair via nonhomologous end joining"/>
    <property type="evidence" value="ECO:0007669"/>
    <property type="project" value="UniProtKB-ARBA"/>
</dbReference>
<evidence type="ECO:0000256" key="3">
    <source>
        <dbReference type="ARBA" id="ARBA00023125"/>
    </source>
</evidence>
<feature type="domain" description="XLF-like N-terminal" evidence="9">
    <location>
        <begin position="15"/>
        <end position="123"/>
    </location>
</feature>
<dbReference type="InterPro" id="IPR038051">
    <property type="entry name" value="XRCC4-like_N_sf"/>
</dbReference>
<feature type="compositionally biased region" description="Basic residues" evidence="8">
    <location>
        <begin position="285"/>
        <end position="295"/>
    </location>
</feature>
<evidence type="ECO:0000313" key="10">
    <source>
        <dbReference type="Proteomes" id="UP000504606"/>
    </source>
</evidence>
<dbReference type="OrthoDB" id="2155935at2759"/>
<dbReference type="GO" id="GO:0045027">
    <property type="term" value="F:DNA end binding"/>
    <property type="evidence" value="ECO:0007669"/>
    <property type="project" value="TreeGrafter"/>
</dbReference>
<keyword evidence="3" id="KW-0238">DNA-binding</keyword>
<evidence type="ECO:0000256" key="7">
    <source>
        <dbReference type="ARBA" id="ARBA00044529"/>
    </source>
</evidence>
<dbReference type="Gene3D" id="1.10.287.450">
    <property type="entry name" value="Helix hairpin bin"/>
    <property type="match status" value="1"/>
</dbReference>
<dbReference type="KEGG" id="foc:113210826"/>
<evidence type="ECO:0000256" key="1">
    <source>
        <dbReference type="ARBA" id="ARBA00004123"/>
    </source>
</evidence>
<evidence type="ECO:0000259" key="9">
    <source>
        <dbReference type="Pfam" id="PF09302"/>
    </source>
</evidence>
<keyword evidence="10" id="KW-1185">Reference proteome</keyword>
<gene>
    <name evidence="11" type="primary">LOC113210826</name>
</gene>
<evidence type="ECO:0000256" key="5">
    <source>
        <dbReference type="ARBA" id="ARBA00023242"/>
    </source>
</evidence>
<protein>
    <recommendedName>
        <fullName evidence="7">Non-homologous end-joining factor 1</fullName>
    </recommendedName>
</protein>
<keyword evidence="2" id="KW-0227">DNA damage</keyword>
<feature type="compositionally biased region" description="Basic and acidic residues" evidence="8">
    <location>
        <begin position="245"/>
        <end position="266"/>
    </location>
</feature>
<feature type="region of interest" description="Disordered" evidence="8">
    <location>
        <begin position="222"/>
        <end position="295"/>
    </location>
</feature>